<dbReference type="InterPro" id="IPR036278">
    <property type="entry name" value="Sialidase_sf"/>
</dbReference>
<dbReference type="EC" id="3.2.1.18" evidence="3"/>
<dbReference type="Pfam" id="PF13088">
    <property type="entry name" value="BNR_2"/>
    <property type="match status" value="1"/>
</dbReference>
<evidence type="ECO:0000313" key="7">
    <source>
        <dbReference type="Proteomes" id="UP001597414"/>
    </source>
</evidence>
<evidence type="ECO:0000256" key="3">
    <source>
        <dbReference type="ARBA" id="ARBA00012733"/>
    </source>
</evidence>
<keyword evidence="4" id="KW-0732">Signal</keyword>
<organism evidence="6 7">
    <name type="scientific">Shivajiella indica</name>
    <dbReference type="NCBI Taxonomy" id="872115"/>
    <lineage>
        <taxon>Bacteria</taxon>
        <taxon>Pseudomonadati</taxon>
        <taxon>Bacteroidota</taxon>
        <taxon>Cytophagia</taxon>
        <taxon>Cytophagales</taxon>
        <taxon>Cyclobacteriaceae</taxon>
        <taxon>Shivajiella</taxon>
    </lineage>
</organism>
<feature type="signal peptide" evidence="4">
    <location>
        <begin position="1"/>
        <end position="23"/>
    </location>
</feature>
<dbReference type="CDD" id="cd15482">
    <property type="entry name" value="Sialidase_non-viral"/>
    <property type="match status" value="1"/>
</dbReference>
<feature type="chain" id="PRO_5047227118" description="exo-alpha-sialidase" evidence="4">
    <location>
        <begin position="24"/>
        <end position="393"/>
    </location>
</feature>
<dbReference type="InterPro" id="IPR011040">
    <property type="entry name" value="Sialidase"/>
</dbReference>
<reference evidence="7" key="1">
    <citation type="journal article" date="2019" name="Int. J. Syst. Evol. Microbiol.">
        <title>The Global Catalogue of Microorganisms (GCM) 10K type strain sequencing project: providing services to taxonomists for standard genome sequencing and annotation.</title>
        <authorList>
            <consortium name="The Broad Institute Genomics Platform"/>
            <consortium name="The Broad Institute Genome Sequencing Center for Infectious Disease"/>
            <person name="Wu L."/>
            <person name="Ma J."/>
        </authorList>
    </citation>
    <scope>NUCLEOTIDE SEQUENCE [LARGE SCALE GENOMIC DNA]</scope>
    <source>
        <strain evidence="7">KCTC 19812</strain>
    </source>
</reference>
<dbReference type="InterPro" id="IPR026856">
    <property type="entry name" value="Sialidase_fam"/>
</dbReference>
<name>A0ABW5B9I1_9BACT</name>
<feature type="domain" description="Sialidase" evidence="5">
    <location>
        <begin position="51"/>
        <end position="369"/>
    </location>
</feature>
<accession>A0ABW5B9I1</accession>
<proteinExistence type="inferred from homology"/>
<sequence>MSSNSKPFLVLCLCLFFSSSKMAAQETMVFKGGSEGHAVYRIPAIISMPNGDLIAFAEGRVHGTDDFGDINLVMKRSTDHGKSWSSLHMLVDYDSLQAGNPAPVVDLHDPEHPQGVIYLFFNTGNNHEYEVRMNLGVREVWMMKSFDLGHTWEAPVNITLQTHKPNNSKFNPDYTFKEDWRHYANTPGHAFQFQEGKFKGRIFVAANHSVGHPKDNFEEYQAHGFYSDDHGKTFHLSKSIIFPGSNESIAAELSENRMIMSIRNQRGDIRSRILAFSSDGGDTWDEAYFEESLPDPVCQGSILSLGKVNGKIVLAHSNASDPNHRNNLTIKISFDEGKTWDKSIVVDRTDDPKKLPWTAYSDLVIINTSTIGIIYERDNYSEIIFKSIDWNKD</sequence>
<evidence type="ECO:0000256" key="2">
    <source>
        <dbReference type="ARBA" id="ARBA00009348"/>
    </source>
</evidence>
<keyword evidence="7" id="KW-1185">Reference proteome</keyword>
<evidence type="ECO:0000313" key="6">
    <source>
        <dbReference type="EMBL" id="MFD2202001.1"/>
    </source>
</evidence>
<dbReference type="RefSeq" id="WP_380802298.1">
    <property type="nucleotide sequence ID" value="NZ_JBHUIV010000016.1"/>
</dbReference>
<gene>
    <name evidence="6" type="ORF">ACFSKV_10505</name>
</gene>
<dbReference type="Proteomes" id="UP001597414">
    <property type="component" value="Unassembled WGS sequence"/>
</dbReference>
<dbReference type="SUPFAM" id="SSF50939">
    <property type="entry name" value="Sialidases"/>
    <property type="match status" value="1"/>
</dbReference>
<dbReference type="EMBL" id="JBHUIV010000016">
    <property type="protein sequence ID" value="MFD2202001.1"/>
    <property type="molecule type" value="Genomic_DNA"/>
</dbReference>
<evidence type="ECO:0000259" key="5">
    <source>
        <dbReference type="Pfam" id="PF13088"/>
    </source>
</evidence>
<evidence type="ECO:0000256" key="4">
    <source>
        <dbReference type="SAM" id="SignalP"/>
    </source>
</evidence>
<evidence type="ECO:0000256" key="1">
    <source>
        <dbReference type="ARBA" id="ARBA00000427"/>
    </source>
</evidence>
<dbReference type="PANTHER" id="PTHR10628">
    <property type="entry name" value="SIALIDASE"/>
    <property type="match status" value="1"/>
</dbReference>
<protein>
    <recommendedName>
        <fullName evidence="3">exo-alpha-sialidase</fullName>
        <ecNumber evidence="3">3.2.1.18</ecNumber>
    </recommendedName>
</protein>
<comment type="similarity">
    <text evidence="2">Belongs to the glycosyl hydrolase 33 family.</text>
</comment>
<dbReference type="PANTHER" id="PTHR10628:SF30">
    <property type="entry name" value="EXO-ALPHA-SIALIDASE"/>
    <property type="match status" value="1"/>
</dbReference>
<dbReference type="Gene3D" id="2.120.10.10">
    <property type="match status" value="1"/>
</dbReference>
<comment type="catalytic activity">
    <reaction evidence="1">
        <text>Hydrolysis of alpha-(2-&gt;3)-, alpha-(2-&gt;6)-, alpha-(2-&gt;8)- glycosidic linkages of terminal sialic acid residues in oligosaccharides, glycoproteins, glycolipids, colominic acid and synthetic substrates.</text>
        <dbReference type="EC" id="3.2.1.18"/>
    </reaction>
</comment>
<comment type="caution">
    <text evidence="6">The sequence shown here is derived from an EMBL/GenBank/DDBJ whole genome shotgun (WGS) entry which is preliminary data.</text>
</comment>